<dbReference type="InterPro" id="IPR051304">
    <property type="entry name" value="SCF_F-box_domain"/>
</dbReference>
<gene>
    <name evidence="2" type="ORF">ACJRO7_010837</name>
</gene>
<dbReference type="InterPro" id="IPR001810">
    <property type="entry name" value="F-box_dom"/>
</dbReference>
<dbReference type="AlphaFoldDB" id="A0ABD3LD81"/>
<organism evidence="2 3">
    <name type="scientific">Eucalyptus globulus</name>
    <name type="common">Tasmanian blue gum</name>
    <dbReference type="NCBI Taxonomy" id="34317"/>
    <lineage>
        <taxon>Eukaryota</taxon>
        <taxon>Viridiplantae</taxon>
        <taxon>Streptophyta</taxon>
        <taxon>Embryophyta</taxon>
        <taxon>Tracheophyta</taxon>
        <taxon>Spermatophyta</taxon>
        <taxon>Magnoliopsida</taxon>
        <taxon>eudicotyledons</taxon>
        <taxon>Gunneridae</taxon>
        <taxon>Pentapetalae</taxon>
        <taxon>rosids</taxon>
        <taxon>malvids</taxon>
        <taxon>Myrtales</taxon>
        <taxon>Myrtaceae</taxon>
        <taxon>Myrtoideae</taxon>
        <taxon>Eucalypteae</taxon>
        <taxon>Eucalyptus</taxon>
    </lineage>
</organism>
<name>A0ABD3LD81_EUCGL</name>
<dbReference type="Pfam" id="PF00646">
    <property type="entry name" value="F-box"/>
    <property type="match status" value="1"/>
</dbReference>
<dbReference type="SUPFAM" id="SSF81383">
    <property type="entry name" value="F-box domain"/>
    <property type="match status" value="1"/>
</dbReference>
<evidence type="ECO:0000313" key="2">
    <source>
        <dbReference type="EMBL" id="KAL3749779.1"/>
    </source>
</evidence>
<keyword evidence="3" id="KW-1185">Reference proteome</keyword>
<dbReference type="InterPro" id="IPR036047">
    <property type="entry name" value="F-box-like_dom_sf"/>
</dbReference>
<feature type="domain" description="F-box" evidence="1">
    <location>
        <begin position="12"/>
        <end position="53"/>
    </location>
</feature>
<protein>
    <recommendedName>
        <fullName evidence="1">F-box domain-containing protein</fullName>
    </recommendedName>
</protein>
<proteinExistence type="predicted"/>
<sequence>MDPIERRPWSSLPMDILSMIGDRLDTCIDVLRFRSVCSSFRSSIPAPRREACRFPLHIQPDLFLRASTIYALGTPDGAAGSGRARWLLKLEESGRRRGRGRGRGRMRILSLFSRRRIAHLLPNTFPKVLDSRRFRMVEICRQYTLDARGSAADLLPPFVKAVMHPDSVGSDLGQRSVYSLDVFARLGCWNYGDDNWSLDDCGYGYSDIVVYEGKVWVVDHAGKLSQMHRSLEHRSFSLPFYQTDGSRRKCHGSSKHLAVLGGDLYLADRFFGGYGDGFQTAFFIVYRLDRRRGRWEEVRSLGNSAFFICNRDSFVVSARELDGRGANCIYHAENQYSKFDVYDVATQRLRWPDKSDFLIGLSCFDDAGR</sequence>
<evidence type="ECO:0000259" key="1">
    <source>
        <dbReference type="SMART" id="SM00256"/>
    </source>
</evidence>
<dbReference type="Proteomes" id="UP001634007">
    <property type="component" value="Unassembled WGS sequence"/>
</dbReference>
<dbReference type="SMART" id="SM00256">
    <property type="entry name" value="FBOX"/>
    <property type="match status" value="1"/>
</dbReference>
<dbReference type="Pfam" id="PF03478">
    <property type="entry name" value="Beta-prop_KIB1-4"/>
    <property type="match status" value="1"/>
</dbReference>
<accession>A0ABD3LD81</accession>
<dbReference type="PANTHER" id="PTHR47123">
    <property type="entry name" value="F-BOX PROTEIN SKIP23"/>
    <property type="match status" value="1"/>
</dbReference>
<evidence type="ECO:0000313" key="3">
    <source>
        <dbReference type="Proteomes" id="UP001634007"/>
    </source>
</evidence>
<reference evidence="2 3" key="1">
    <citation type="submission" date="2024-11" db="EMBL/GenBank/DDBJ databases">
        <title>Chromosome-level genome assembly of Eucalyptus globulus Labill. provides insights into its genome evolution.</title>
        <authorList>
            <person name="Li X."/>
        </authorList>
    </citation>
    <scope>NUCLEOTIDE SEQUENCE [LARGE SCALE GENOMIC DNA]</scope>
    <source>
        <strain evidence="2">CL2024</strain>
        <tissue evidence="2">Fresh tender leaves</tissue>
    </source>
</reference>
<dbReference type="PANTHER" id="PTHR47123:SF6">
    <property type="entry name" value="F-BOX PROTEIN SKIP23-LIKE ISOFORM X1"/>
    <property type="match status" value="1"/>
</dbReference>
<dbReference type="InterPro" id="IPR005174">
    <property type="entry name" value="KIB1-4_b-propeller"/>
</dbReference>
<dbReference type="EMBL" id="JBJKBG010000002">
    <property type="protein sequence ID" value="KAL3749779.1"/>
    <property type="molecule type" value="Genomic_DNA"/>
</dbReference>
<comment type="caution">
    <text evidence="2">The sequence shown here is derived from an EMBL/GenBank/DDBJ whole genome shotgun (WGS) entry which is preliminary data.</text>
</comment>